<keyword evidence="2" id="KW-1185">Reference proteome</keyword>
<dbReference type="Proteomes" id="UP000828941">
    <property type="component" value="Chromosome 4"/>
</dbReference>
<proteinExistence type="predicted"/>
<organism evidence="1 2">
    <name type="scientific">Bauhinia variegata</name>
    <name type="common">Purple orchid tree</name>
    <name type="synonym">Phanera variegata</name>
    <dbReference type="NCBI Taxonomy" id="167791"/>
    <lineage>
        <taxon>Eukaryota</taxon>
        <taxon>Viridiplantae</taxon>
        <taxon>Streptophyta</taxon>
        <taxon>Embryophyta</taxon>
        <taxon>Tracheophyta</taxon>
        <taxon>Spermatophyta</taxon>
        <taxon>Magnoliopsida</taxon>
        <taxon>eudicotyledons</taxon>
        <taxon>Gunneridae</taxon>
        <taxon>Pentapetalae</taxon>
        <taxon>rosids</taxon>
        <taxon>fabids</taxon>
        <taxon>Fabales</taxon>
        <taxon>Fabaceae</taxon>
        <taxon>Cercidoideae</taxon>
        <taxon>Cercideae</taxon>
        <taxon>Bauhiniinae</taxon>
        <taxon>Bauhinia</taxon>
    </lineage>
</organism>
<gene>
    <name evidence="1" type="ORF">L6164_009196</name>
</gene>
<reference evidence="1 2" key="1">
    <citation type="journal article" date="2022" name="DNA Res.">
        <title>Chromosomal-level genome assembly of the orchid tree Bauhinia variegata (Leguminosae; Cercidoideae) supports the allotetraploid origin hypothesis of Bauhinia.</title>
        <authorList>
            <person name="Zhong Y."/>
            <person name="Chen Y."/>
            <person name="Zheng D."/>
            <person name="Pang J."/>
            <person name="Liu Y."/>
            <person name="Luo S."/>
            <person name="Meng S."/>
            <person name="Qian L."/>
            <person name="Wei D."/>
            <person name="Dai S."/>
            <person name="Zhou R."/>
        </authorList>
    </citation>
    <scope>NUCLEOTIDE SEQUENCE [LARGE SCALE GENOMIC DNA]</scope>
    <source>
        <strain evidence="1">BV-YZ2020</strain>
    </source>
</reference>
<evidence type="ECO:0000313" key="2">
    <source>
        <dbReference type="Proteomes" id="UP000828941"/>
    </source>
</evidence>
<sequence length="518" mass="56563">MYKTKLQELCHKKSWNLPEYSTRREGPDHNPRHTATVTVNGTDFHSPEPCRAAKEAQNNAAKVAFEHFWVLPTPSLPYSPSFPPPPDPSNAPSFPPPPNPSNAPSFPPPPNPSNAPSFPNLSFPQPSFPQLHFVPSNFPQPSFSQPSLPQPSAPAPSDSLGPVSDVDNVFLARNVLQPKLKEASETSQISNPVSAVEDNTKARDQRNDLDMQRLYKNQLQNYVQKRNLSLPVYTFEREGPSHNSRFKCKVTVNGETYESSEFFSTLKDAEHAAAKVALMSLPTEITQEDDTALYKNLLQELVQKKGLHLPVYSTQKSGEAHRPIFISSVELEGEVFTGQEAKTKKQAEMNAAKVAYTKLQDLKGKSGQSSLVSVFTHQGQAPKILSPSAESNVTTGLQYNANLKSVSPGLVTQNLSKIDEVGDEVSIDEITIPSSEPVRGERGLSCITDGLVEGDSLTNDSCSPSLSNCTNVGAESSSSPSHKKRVTVLSRKTNVSIPKGGTLLPISDEQWVAYSYSN</sequence>
<accession>A0ACB9PID6</accession>
<protein>
    <submittedName>
        <fullName evidence="1">Uncharacterized protein</fullName>
    </submittedName>
</protein>
<evidence type="ECO:0000313" key="1">
    <source>
        <dbReference type="EMBL" id="KAI4348475.1"/>
    </source>
</evidence>
<comment type="caution">
    <text evidence="1">The sequence shown here is derived from an EMBL/GenBank/DDBJ whole genome shotgun (WGS) entry which is preliminary data.</text>
</comment>
<name>A0ACB9PID6_BAUVA</name>
<dbReference type="EMBL" id="CM039429">
    <property type="protein sequence ID" value="KAI4348475.1"/>
    <property type="molecule type" value="Genomic_DNA"/>
</dbReference>